<organism evidence="1 2">
    <name type="scientific">Tumebacillus algifaecis</name>
    <dbReference type="NCBI Taxonomy" id="1214604"/>
    <lineage>
        <taxon>Bacteria</taxon>
        <taxon>Bacillati</taxon>
        <taxon>Bacillota</taxon>
        <taxon>Bacilli</taxon>
        <taxon>Bacillales</taxon>
        <taxon>Alicyclobacillaceae</taxon>
        <taxon>Tumebacillus</taxon>
    </lineage>
</organism>
<reference evidence="1 2" key="1">
    <citation type="journal article" date="2015" name="Int. J. Syst. Evol. Microbiol.">
        <title>Tumebacillus algifaecis sp. nov., isolated from decomposing algal scum.</title>
        <authorList>
            <person name="Wu Y.F."/>
            <person name="Zhang B."/>
            <person name="Xing P."/>
            <person name="Wu Q.L."/>
            <person name="Liu S.J."/>
        </authorList>
    </citation>
    <scope>NUCLEOTIDE SEQUENCE [LARGE SCALE GENOMIC DNA]</scope>
    <source>
        <strain evidence="1 2">THMBR28</strain>
    </source>
</reference>
<sequence length="147" mass="16464">MIANKSQQEAQTVWKKWITVVCVCMMLYGCAPQAEPSKETTAAKAELVLESEKSVYPYLVFANEGQADAEEVRVYEEKSGQELTALGLTAGDKITPAHKPITLSPGTGVHYQLLTKELRNYTVKWKEDGQEHQVKMLLKEPGRIETH</sequence>
<dbReference type="AlphaFoldDB" id="A0A223D5R2"/>
<name>A0A223D5R2_9BACL</name>
<dbReference type="PROSITE" id="PS51257">
    <property type="entry name" value="PROKAR_LIPOPROTEIN"/>
    <property type="match status" value="1"/>
</dbReference>
<keyword evidence="2" id="KW-1185">Reference proteome</keyword>
<evidence type="ECO:0000313" key="2">
    <source>
        <dbReference type="Proteomes" id="UP000214688"/>
    </source>
</evidence>
<accession>A0A223D5R2</accession>
<protein>
    <submittedName>
        <fullName evidence="1">Uncharacterized protein</fullName>
    </submittedName>
</protein>
<dbReference type="Proteomes" id="UP000214688">
    <property type="component" value="Chromosome"/>
</dbReference>
<proteinExistence type="predicted"/>
<gene>
    <name evidence="1" type="ORF">CIG75_19560</name>
</gene>
<dbReference type="EMBL" id="CP022657">
    <property type="protein sequence ID" value="ASS76895.1"/>
    <property type="molecule type" value="Genomic_DNA"/>
</dbReference>
<evidence type="ECO:0000313" key="1">
    <source>
        <dbReference type="EMBL" id="ASS76895.1"/>
    </source>
</evidence>
<dbReference type="KEGG" id="tab:CIG75_19560"/>